<dbReference type="InterPro" id="IPR029058">
    <property type="entry name" value="AB_hydrolase_fold"/>
</dbReference>
<dbReference type="Pfam" id="PF01738">
    <property type="entry name" value="DLH"/>
    <property type="match status" value="1"/>
</dbReference>
<dbReference type="PANTHER" id="PTHR46623">
    <property type="entry name" value="CARBOXYMETHYLENEBUTENOLIDASE-RELATED"/>
    <property type="match status" value="1"/>
</dbReference>
<dbReference type="InterPro" id="IPR002925">
    <property type="entry name" value="Dienelactn_hydro"/>
</dbReference>
<dbReference type="GO" id="GO:0016787">
    <property type="term" value="F:hydrolase activity"/>
    <property type="evidence" value="ECO:0007669"/>
    <property type="project" value="UniProtKB-KW"/>
</dbReference>
<organism evidence="2 3">
    <name type="scientific">Solihabitans fulvus</name>
    <dbReference type="NCBI Taxonomy" id="1892852"/>
    <lineage>
        <taxon>Bacteria</taxon>
        <taxon>Bacillati</taxon>
        <taxon>Actinomycetota</taxon>
        <taxon>Actinomycetes</taxon>
        <taxon>Pseudonocardiales</taxon>
        <taxon>Pseudonocardiaceae</taxon>
        <taxon>Solihabitans</taxon>
    </lineage>
</organism>
<accession>A0A5B2XDU6</accession>
<dbReference type="OrthoDB" id="188362at2"/>
<reference evidence="2 3" key="1">
    <citation type="submission" date="2019-09" db="EMBL/GenBank/DDBJ databases">
        <title>Goodfellowia gen. nov., a new genus of the Pseudonocardineae related to Actinoalloteichus, containing Goodfellowia coeruleoviolacea gen. nov., comb. nov. gen. nov., comb. nov.</title>
        <authorList>
            <person name="Labeda D."/>
        </authorList>
    </citation>
    <scope>NUCLEOTIDE SEQUENCE [LARGE SCALE GENOMIC DNA]</scope>
    <source>
        <strain evidence="2 3">AN110305</strain>
    </source>
</reference>
<dbReference type="EMBL" id="VUOB01000029">
    <property type="protein sequence ID" value="KAA2261275.1"/>
    <property type="molecule type" value="Genomic_DNA"/>
</dbReference>
<evidence type="ECO:0000259" key="1">
    <source>
        <dbReference type="Pfam" id="PF01738"/>
    </source>
</evidence>
<evidence type="ECO:0000313" key="3">
    <source>
        <dbReference type="Proteomes" id="UP000323454"/>
    </source>
</evidence>
<reference evidence="2 3" key="2">
    <citation type="submission" date="2019-09" db="EMBL/GenBank/DDBJ databases">
        <authorList>
            <person name="Jin C."/>
        </authorList>
    </citation>
    <scope>NUCLEOTIDE SEQUENCE [LARGE SCALE GENOMIC DNA]</scope>
    <source>
        <strain evidence="2 3">AN110305</strain>
    </source>
</reference>
<keyword evidence="2" id="KW-0378">Hydrolase</keyword>
<sequence>MCHSTDSRPPTAPGAGEVAEHGLAELTALDGNTFLAYRATPAAPNGSNVVLLPDVRGVHPFYRELAQRFAEAGFHTVALDYYGRTDDTNDRDDSFDWAGHFAEVTPEQVRLDAAAAAADLRERNAGPVFSVGFCFGGSQSWRLAASDLGLAGSVGFYGQPKLVTDVVDELSAPLLLLLGGADVATPREEFLAFAERLDEAGKEHELHLYEGAPHSFFDRSFGEWADACDDAWLRVREFTARNAVAVSA</sequence>
<dbReference type="Proteomes" id="UP000323454">
    <property type="component" value="Unassembled WGS sequence"/>
</dbReference>
<keyword evidence="3" id="KW-1185">Reference proteome</keyword>
<dbReference type="Gene3D" id="3.40.50.1820">
    <property type="entry name" value="alpha/beta hydrolase"/>
    <property type="match status" value="1"/>
</dbReference>
<dbReference type="InterPro" id="IPR051049">
    <property type="entry name" value="Dienelactone_hydrolase-like"/>
</dbReference>
<gene>
    <name evidence="2" type="ORF">F0L68_17630</name>
</gene>
<dbReference type="RefSeq" id="WP_149850678.1">
    <property type="nucleotide sequence ID" value="NZ_VUOB01000029.1"/>
</dbReference>
<name>A0A5B2XDU6_9PSEU</name>
<proteinExistence type="predicted"/>
<dbReference type="SUPFAM" id="SSF53474">
    <property type="entry name" value="alpha/beta-Hydrolases"/>
    <property type="match status" value="1"/>
</dbReference>
<dbReference type="PANTHER" id="PTHR46623:SF6">
    <property type="entry name" value="ALPHA_BETA-HYDROLASES SUPERFAMILY PROTEIN"/>
    <property type="match status" value="1"/>
</dbReference>
<feature type="domain" description="Dienelactone hydrolase" evidence="1">
    <location>
        <begin position="36"/>
        <end position="238"/>
    </location>
</feature>
<evidence type="ECO:0000313" key="2">
    <source>
        <dbReference type="EMBL" id="KAA2261275.1"/>
    </source>
</evidence>
<dbReference type="AlphaFoldDB" id="A0A5B2XDU6"/>
<comment type="caution">
    <text evidence="2">The sequence shown here is derived from an EMBL/GenBank/DDBJ whole genome shotgun (WGS) entry which is preliminary data.</text>
</comment>
<protein>
    <submittedName>
        <fullName evidence="2">Dienelactone hydrolase family protein</fullName>
    </submittedName>
</protein>